<dbReference type="InterPro" id="IPR013830">
    <property type="entry name" value="SGNH_hydro"/>
</dbReference>
<dbReference type="PANTHER" id="PTHR30383">
    <property type="entry name" value="THIOESTERASE 1/PROTEASE 1/LYSOPHOSPHOLIPASE L1"/>
    <property type="match status" value="1"/>
</dbReference>
<feature type="domain" description="SGNH hydrolase-type esterase" evidence="1">
    <location>
        <begin position="18"/>
        <end position="176"/>
    </location>
</feature>
<evidence type="ECO:0000313" key="3">
    <source>
        <dbReference type="Proteomes" id="UP000287853"/>
    </source>
</evidence>
<evidence type="ECO:0000313" key="2">
    <source>
        <dbReference type="EMBL" id="RWX44971.1"/>
    </source>
</evidence>
<dbReference type="InterPro" id="IPR036514">
    <property type="entry name" value="SGNH_hydro_sf"/>
</dbReference>
<keyword evidence="3" id="KW-1185">Reference proteome</keyword>
<dbReference type="Gene3D" id="3.40.50.1110">
    <property type="entry name" value="SGNH hydrolase"/>
    <property type="match status" value="1"/>
</dbReference>
<dbReference type="Pfam" id="PF13472">
    <property type="entry name" value="Lipase_GDSL_2"/>
    <property type="match status" value="1"/>
</dbReference>
<sequence length="188" mass="20500">MTTQIAQTTKTAKTLLMLGDSLIEWGDWESLLPDIPVINRGIAGEHTEDLSARLVNEIDAVLDAGTEPQYILLMTGTNNLLMGSPYFPVILGSMLPRLIDLCPSSSITLNSLMPMQIRGLALESITAANNELRGVAKQSGCRFLDMTDPFTEQCLPVTKPCFLNDGVHLATRGYQVWAGAIRTHLDAL</sequence>
<dbReference type="InterPro" id="IPR051532">
    <property type="entry name" value="Ester_Hydrolysis_Enzymes"/>
</dbReference>
<reference evidence="2 3" key="1">
    <citation type="submission" date="2017-01" db="EMBL/GenBank/DDBJ databases">
        <title>The cable genome- insights into the physiology and evolution of filamentous bacteria capable of sulfide oxidation via long distance electron transfer.</title>
        <authorList>
            <person name="Schreiber L."/>
            <person name="Bjerg J.T."/>
            <person name="Boggild A."/>
            <person name="Van De Vossenberg J."/>
            <person name="Meysman F."/>
            <person name="Nielsen L.P."/>
            <person name="Schramm A."/>
            <person name="Kjeldsen K.U."/>
        </authorList>
    </citation>
    <scope>NUCLEOTIDE SEQUENCE [LARGE SCALE GENOMIC DNA]</scope>
    <source>
        <strain evidence="2">MCF</strain>
    </source>
</reference>
<dbReference type="PANTHER" id="PTHR30383:SF5">
    <property type="entry name" value="SGNH HYDROLASE-TYPE ESTERASE DOMAIN-CONTAINING PROTEIN"/>
    <property type="match status" value="1"/>
</dbReference>
<protein>
    <submittedName>
        <fullName evidence="2">Lysophospholipase L1</fullName>
    </submittedName>
</protein>
<comment type="caution">
    <text evidence="2">The sequence shown here is derived from an EMBL/GenBank/DDBJ whole genome shotgun (WGS) entry which is preliminary data.</text>
</comment>
<organism evidence="2 3">
    <name type="scientific">Candidatus Electrothrix aarhusensis</name>
    <dbReference type="NCBI Taxonomy" id="1859131"/>
    <lineage>
        <taxon>Bacteria</taxon>
        <taxon>Pseudomonadati</taxon>
        <taxon>Thermodesulfobacteriota</taxon>
        <taxon>Desulfobulbia</taxon>
        <taxon>Desulfobulbales</taxon>
        <taxon>Desulfobulbaceae</taxon>
        <taxon>Candidatus Electrothrix</taxon>
    </lineage>
</organism>
<dbReference type="SUPFAM" id="SSF52266">
    <property type="entry name" value="SGNH hydrolase"/>
    <property type="match status" value="1"/>
</dbReference>
<dbReference type="EMBL" id="MTKO01000085">
    <property type="protein sequence ID" value="RWX44971.1"/>
    <property type="molecule type" value="Genomic_DNA"/>
</dbReference>
<accession>A0A3S3QDZ9</accession>
<dbReference type="AlphaFoldDB" id="A0A3S3QDZ9"/>
<evidence type="ECO:0000259" key="1">
    <source>
        <dbReference type="Pfam" id="PF13472"/>
    </source>
</evidence>
<dbReference type="Proteomes" id="UP000287853">
    <property type="component" value="Unassembled WGS sequence"/>
</dbReference>
<dbReference type="GO" id="GO:0004622">
    <property type="term" value="F:phosphatidylcholine lysophospholipase activity"/>
    <property type="evidence" value="ECO:0007669"/>
    <property type="project" value="TreeGrafter"/>
</dbReference>
<name>A0A3S3QDZ9_9BACT</name>
<gene>
    <name evidence="2" type="ORF">H206_01142</name>
</gene>
<proteinExistence type="predicted"/>